<dbReference type="AlphaFoldDB" id="A0A162E957"/>
<comment type="caution">
    <text evidence="3">The sequence shown here is derived from an EMBL/GenBank/DDBJ whole genome shotgun (WGS) entry which is preliminary data.</text>
</comment>
<dbReference type="OrthoDB" id="9804286at2"/>
<dbReference type="Gene3D" id="3.40.50.720">
    <property type="entry name" value="NAD(P)-binding Rossmann-like Domain"/>
    <property type="match status" value="1"/>
</dbReference>
<dbReference type="Proteomes" id="UP000075806">
    <property type="component" value="Unassembled WGS sequence"/>
</dbReference>
<feature type="domain" description="THIF-type NAD/FAD binding fold" evidence="2">
    <location>
        <begin position="8"/>
        <end position="244"/>
    </location>
</feature>
<dbReference type="GO" id="GO:0016779">
    <property type="term" value="F:nucleotidyltransferase activity"/>
    <property type="evidence" value="ECO:0007669"/>
    <property type="project" value="TreeGrafter"/>
</dbReference>
<dbReference type="InterPro" id="IPR000594">
    <property type="entry name" value="ThiF_NAD_FAD-bd"/>
</dbReference>
<sequence>MDQSFERYSRQLLFPGIGEEGQLRLSKARILIVGVGALGTVLANHLVRAGVGFVRLADRDYVESSNLQRQMLFDEADVEASLPKAIAAKKRLETINSSIEIEAIVTDVNQDNIEQLIEGVDLVLDGTDNFSTRFLLNDSCFKHQIPFVYGGAVSSRGMSALFIPNETPCLRCFIDHGDTQGQTCDTIGVISPVVDIVASYQSVEAIKYLVGATDKLRGSLKTFDIWHNQQYELKMKDSKANCPVCHHQEYPALTKDFDEVVSLCGRETIQIKRKEKLDLKAWAETLKKVADVTETPFLLRATLDEGEKLVLFPDGRVLIQGTDDMVRAKTLFSRYIGN</sequence>
<evidence type="ECO:0000256" key="1">
    <source>
        <dbReference type="ARBA" id="ARBA00009919"/>
    </source>
</evidence>
<evidence type="ECO:0000313" key="3">
    <source>
        <dbReference type="EMBL" id="KYG32081.1"/>
    </source>
</evidence>
<dbReference type="CDD" id="cd00757">
    <property type="entry name" value="ThiF_MoeB_HesA_family"/>
    <property type="match status" value="1"/>
</dbReference>
<dbReference type="InterPro" id="IPR035985">
    <property type="entry name" value="Ubiquitin-activating_enz"/>
</dbReference>
<proteinExistence type="inferred from homology"/>
<evidence type="ECO:0000313" key="4">
    <source>
        <dbReference type="Proteomes" id="UP000075806"/>
    </source>
</evidence>
<dbReference type="PANTHER" id="PTHR10953">
    <property type="entry name" value="UBIQUITIN-ACTIVATING ENZYME E1"/>
    <property type="match status" value="1"/>
</dbReference>
<dbReference type="GO" id="GO:0004792">
    <property type="term" value="F:thiosulfate-cyanide sulfurtransferase activity"/>
    <property type="evidence" value="ECO:0007669"/>
    <property type="project" value="TreeGrafter"/>
</dbReference>
<name>A0A162E957_9BACI</name>
<dbReference type="RefSeq" id="WP_061948406.1">
    <property type="nucleotide sequence ID" value="NZ_LTAO01000012.1"/>
</dbReference>
<accession>A0A162E957</accession>
<reference evidence="3" key="1">
    <citation type="submission" date="2016-02" db="EMBL/GenBank/DDBJ databases">
        <title>Genome sequence of Bacillus trypoxylicola KCTC 13244(T).</title>
        <authorList>
            <person name="Jeong H."/>
            <person name="Park S.-H."/>
            <person name="Choi S.-K."/>
        </authorList>
    </citation>
    <scope>NUCLEOTIDE SEQUENCE [LARGE SCALE GENOMIC DNA]</scope>
    <source>
        <strain evidence="3">KCTC 13244</strain>
    </source>
</reference>
<dbReference type="SUPFAM" id="SSF69572">
    <property type="entry name" value="Activating enzymes of the ubiquitin-like proteins"/>
    <property type="match status" value="1"/>
</dbReference>
<dbReference type="STRING" id="519424.AZF04_04735"/>
<dbReference type="EMBL" id="LTAO01000012">
    <property type="protein sequence ID" value="KYG32081.1"/>
    <property type="molecule type" value="Genomic_DNA"/>
</dbReference>
<gene>
    <name evidence="3" type="ORF">AZF04_04735</name>
</gene>
<evidence type="ECO:0000259" key="2">
    <source>
        <dbReference type="Pfam" id="PF00899"/>
    </source>
</evidence>
<dbReference type="GO" id="GO:0008146">
    <property type="term" value="F:sulfotransferase activity"/>
    <property type="evidence" value="ECO:0007669"/>
    <property type="project" value="TreeGrafter"/>
</dbReference>
<comment type="similarity">
    <text evidence="1">Belongs to the HesA/MoeB/ThiF family.</text>
</comment>
<organism evidence="3 4">
    <name type="scientific">Alkalihalobacillus trypoxylicola</name>
    <dbReference type="NCBI Taxonomy" id="519424"/>
    <lineage>
        <taxon>Bacteria</taxon>
        <taxon>Bacillati</taxon>
        <taxon>Bacillota</taxon>
        <taxon>Bacilli</taxon>
        <taxon>Bacillales</taxon>
        <taxon>Bacillaceae</taxon>
        <taxon>Alkalihalobacillus</taxon>
    </lineage>
</organism>
<dbReference type="PANTHER" id="PTHR10953:SF102">
    <property type="entry name" value="ADENYLYLTRANSFERASE AND SULFURTRANSFERASE MOCS3"/>
    <property type="match status" value="1"/>
</dbReference>
<dbReference type="Pfam" id="PF00899">
    <property type="entry name" value="ThiF"/>
    <property type="match status" value="1"/>
</dbReference>
<dbReference type="FunFam" id="3.40.50.720:FF:000080">
    <property type="entry name" value="Thiazole biosynthesis adenylyltransferase ThiF"/>
    <property type="match status" value="1"/>
</dbReference>
<keyword evidence="4" id="KW-1185">Reference proteome</keyword>
<protein>
    <submittedName>
        <fullName evidence="3">Thiamine biosynthesis protein ThiF</fullName>
    </submittedName>
</protein>
<dbReference type="GO" id="GO:0008641">
    <property type="term" value="F:ubiquitin-like modifier activating enzyme activity"/>
    <property type="evidence" value="ECO:0007669"/>
    <property type="project" value="InterPro"/>
</dbReference>
<dbReference type="GO" id="GO:0005829">
    <property type="term" value="C:cytosol"/>
    <property type="evidence" value="ECO:0007669"/>
    <property type="project" value="TreeGrafter"/>
</dbReference>
<dbReference type="InterPro" id="IPR045886">
    <property type="entry name" value="ThiF/MoeB/HesA"/>
</dbReference>